<organism evidence="1 2">
    <name type="scientific">Adhaeretor mobilis</name>
    <dbReference type="NCBI Taxonomy" id="1930276"/>
    <lineage>
        <taxon>Bacteria</taxon>
        <taxon>Pseudomonadati</taxon>
        <taxon>Planctomycetota</taxon>
        <taxon>Planctomycetia</taxon>
        <taxon>Pirellulales</taxon>
        <taxon>Lacipirellulaceae</taxon>
        <taxon>Adhaeretor</taxon>
    </lineage>
</organism>
<dbReference type="Proteomes" id="UP000319852">
    <property type="component" value="Chromosome"/>
</dbReference>
<accession>A0A517N0P7</accession>
<dbReference type="RefSeq" id="WP_145062381.1">
    <property type="nucleotide sequence ID" value="NZ_CP036263.1"/>
</dbReference>
<name>A0A517N0P7_9BACT</name>
<dbReference type="KEGG" id="amob:HG15A2_40470"/>
<dbReference type="OrthoDB" id="250767at2"/>
<proteinExistence type="predicted"/>
<dbReference type="AlphaFoldDB" id="A0A517N0P7"/>
<evidence type="ECO:0000313" key="2">
    <source>
        <dbReference type="Proteomes" id="UP000319852"/>
    </source>
</evidence>
<gene>
    <name evidence="1" type="ORF">HG15A2_40470</name>
</gene>
<reference evidence="1 2" key="1">
    <citation type="submission" date="2019-02" db="EMBL/GenBank/DDBJ databases">
        <title>Deep-cultivation of Planctomycetes and their phenomic and genomic characterization uncovers novel biology.</title>
        <authorList>
            <person name="Wiegand S."/>
            <person name="Jogler M."/>
            <person name="Boedeker C."/>
            <person name="Pinto D."/>
            <person name="Vollmers J."/>
            <person name="Rivas-Marin E."/>
            <person name="Kohn T."/>
            <person name="Peeters S.H."/>
            <person name="Heuer A."/>
            <person name="Rast P."/>
            <person name="Oberbeckmann S."/>
            <person name="Bunk B."/>
            <person name="Jeske O."/>
            <person name="Meyerdierks A."/>
            <person name="Storesund J.E."/>
            <person name="Kallscheuer N."/>
            <person name="Luecker S."/>
            <person name="Lage O.M."/>
            <person name="Pohl T."/>
            <person name="Merkel B.J."/>
            <person name="Hornburger P."/>
            <person name="Mueller R.-W."/>
            <person name="Bruemmer F."/>
            <person name="Labrenz M."/>
            <person name="Spormann A.M."/>
            <person name="Op den Camp H."/>
            <person name="Overmann J."/>
            <person name="Amann R."/>
            <person name="Jetten M.S.M."/>
            <person name="Mascher T."/>
            <person name="Medema M.H."/>
            <person name="Devos D.P."/>
            <person name="Kaster A.-K."/>
            <person name="Ovreas L."/>
            <person name="Rohde M."/>
            <person name="Galperin M.Y."/>
            <person name="Jogler C."/>
        </authorList>
    </citation>
    <scope>NUCLEOTIDE SEQUENCE [LARGE SCALE GENOMIC DNA]</scope>
    <source>
        <strain evidence="1 2">HG15A2</strain>
    </source>
</reference>
<protein>
    <submittedName>
        <fullName evidence="1">Uncharacterized protein</fullName>
    </submittedName>
</protein>
<sequence>MRTPNLKLHFWYAQRTLLLLLALPCPVLAALPIEIEVVADPGSGPQMQRWAKVLGECDLARVRIRGARGTDQVGIRTEETERTIRYHVTAVLDSRGRLVLPGGKFTDHQTVALKQFFQELPLEQKHNSVDRGRFGLTAAQFERVFNAFSNPVSLPKEEVSPGALLSSLAKQTRLSVEVPNNIKWQLDDKSPEAVSLPELSLGTTLAIFLREHSLGMAPEQPRGGELQLRIFELPADQRALEHWPVGWKSDAIGKQLAPNMYRSTAIEINGFQLEETLQALGPHAGIPLVYDRYVLARRKIVPEKIPIKIDRKEMLIRRGIDLVLRQARLTGDMRVDENGVPFYWITQFGSDSPRASK</sequence>
<keyword evidence="2" id="KW-1185">Reference proteome</keyword>
<dbReference type="EMBL" id="CP036263">
    <property type="protein sequence ID" value="QDT00707.1"/>
    <property type="molecule type" value="Genomic_DNA"/>
</dbReference>
<evidence type="ECO:0000313" key="1">
    <source>
        <dbReference type="EMBL" id="QDT00707.1"/>
    </source>
</evidence>